<protein>
    <submittedName>
        <fullName evidence="2">Uncharacterized protein</fullName>
    </submittedName>
</protein>
<comment type="caution">
    <text evidence="2">The sequence shown here is derived from an EMBL/GenBank/DDBJ whole genome shotgun (WGS) entry which is preliminary data.</text>
</comment>
<dbReference type="Proteomes" id="UP001054945">
    <property type="component" value="Unassembled WGS sequence"/>
</dbReference>
<sequence length="92" mass="10422">MGHKNRHFDSLCENYSEIAHVAGLDPPAREHRVMAKRIIPCSDVPRRKSLWRHLDGLIAQGGRRQGPQKEIFREANQGNGPHSRSDGMLDIT</sequence>
<keyword evidence="3" id="KW-1185">Reference proteome</keyword>
<evidence type="ECO:0000313" key="3">
    <source>
        <dbReference type="Proteomes" id="UP001054945"/>
    </source>
</evidence>
<evidence type="ECO:0000256" key="1">
    <source>
        <dbReference type="SAM" id="MobiDB-lite"/>
    </source>
</evidence>
<accession>A0AAV4WCD1</accession>
<organism evidence="2 3">
    <name type="scientific">Caerostris extrusa</name>
    <name type="common">Bark spider</name>
    <name type="synonym">Caerostris bankana</name>
    <dbReference type="NCBI Taxonomy" id="172846"/>
    <lineage>
        <taxon>Eukaryota</taxon>
        <taxon>Metazoa</taxon>
        <taxon>Ecdysozoa</taxon>
        <taxon>Arthropoda</taxon>
        <taxon>Chelicerata</taxon>
        <taxon>Arachnida</taxon>
        <taxon>Araneae</taxon>
        <taxon>Araneomorphae</taxon>
        <taxon>Entelegynae</taxon>
        <taxon>Araneoidea</taxon>
        <taxon>Araneidae</taxon>
        <taxon>Caerostris</taxon>
    </lineage>
</organism>
<evidence type="ECO:0000313" key="2">
    <source>
        <dbReference type="EMBL" id="GIY80156.1"/>
    </source>
</evidence>
<gene>
    <name evidence="2" type="ORF">CEXT_282691</name>
</gene>
<feature type="compositionally biased region" description="Basic and acidic residues" evidence="1">
    <location>
        <begin position="83"/>
        <end position="92"/>
    </location>
</feature>
<dbReference type="EMBL" id="BPLR01015975">
    <property type="protein sequence ID" value="GIY80156.1"/>
    <property type="molecule type" value="Genomic_DNA"/>
</dbReference>
<dbReference type="AlphaFoldDB" id="A0AAV4WCD1"/>
<proteinExistence type="predicted"/>
<feature type="region of interest" description="Disordered" evidence="1">
    <location>
        <begin position="61"/>
        <end position="92"/>
    </location>
</feature>
<reference evidence="2 3" key="1">
    <citation type="submission" date="2021-06" db="EMBL/GenBank/DDBJ databases">
        <title>Caerostris extrusa draft genome.</title>
        <authorList>
            <person name="Kono N."/>
            <person name="Arakawa K."/>
        </authorList>
    </citation>
    <scope>NUCLEOTIDE SEQUENCE [LARGE SCALE GENOMIC DNA]</scope>
</reference>
<name>A0AAV4WCD1_CAEEX</name>